<sequence length="493" mass="57321">MTSLNKPKTQQPFSSNSPDEDSQLKFQWKWWSKFVALIALLNLCLVFLNISYVPLRDVYLRHFPIIIKLYDPVKGIEPHPDTTHYIETVEVFKSELTQSGLKSKQTADILADLRQQSQSIIAENPFDVSNKFGTFAKLKRRMEYHIEIPYAQQAFTQFWSQNYLTEVGITNALSFFDEKISPLLEVNYFRSVDENGQYIDNFWKIDIYFIIFLGGDFLVRTLIISRRQPGVSWFDGMLRRWYDWLFLLPTWRWLRIIPVSVRVHKSGLFNLERILAQITHEPSAYLADRISTFLMVQVVNQAKDSVQTGEMARSIFEPDPYIQVSEIDKMDAIIDRILQLSIYRVLPQVQPDIEDLLRHSLKGTLTQSDFYQGLKQVPGLKGLPSSVIDQLADYLANASYDVLSTSYSDAEGRELFNKLSVNFKSVLRQELQDEVTQSELQVWLFDLLEELKLNYIQRSSKDDPEQTLAEAEQLRQEREEPDPDVPDPGDSLF</sequence>
<comment type="caution">
    <text evidence="3">The sequence shown here is derived from an EMBL/GenBank/DDBJ whole genome shotgun (WGS) entry which is preliminary data.</text>
</comment>
<feature type="region of interest" description="Disordered" evidence="1">
    <location>
        <begin position="1"/>
        <end position="20"/>
    </location>
</feature>
<feature type="region of interest" description="Disordered" evidence="1">
    <location>
        <begin position="459"/>
        <end position="493"/>
    </location>
</feature>
<feature type="compositionally biased region" description="Polar residues" evidence="1">
    <location>
        <begin position="1"/>
        <end position="17"/>
    </location>
</feature>
<evidence type="ECO:0000256" key="1">
    <source>
        <dbReference type="SAM" id="MobiDB-lite"/>
    </source>
</evidence>
<feature type="transmembrane region" description="Helical" evidence="2">
    <location>
        <begin position="34"/>
        <end position="55"/>
    </location>
</feature>
<dbReference type="AlphaFoldDB" id="U7QQK8"/>
<keyword evidence="2" id="KW-0812">Transmembrane</keyword>
<reference evidence="3 4" key="1">
    <citation type="journal article" date="2013" name="Front. Microbiol.">
        <title>Comparative genomic analyses of the cyanobacterium, Lyngbya aestuarii BL J, a powerful hydrogen producer.</title>
        <authorList>
            <person name="Kothari A."/>
            <person name="Vaughn M."/>
            <person name="Garcia-Pichel F."/>
        </authorList>
    </citation>
    <scope>NUCLEOTIDE SEQUENCE [LARGE SCALE GENOMIC DNA]</scope>
    <source>
        <strain evidence="3 4">BL J</strain>
    </source>
</reference>
<evidence type="ECO:0000256" key="2">
    <source>
        <dbReference type="SAM" id="Phobius"/>
    </source>
</evidence>
<name>U7QQK8_9CYAN</name>
<dbReference type="OrthoDB" id="501625at2"/>
<keyword evidence="2" id="KW-1133">Transmembrane helix</keyword>
<dbReference type="PATRIC" id="fig|1348334.3.peg.462"/>
<dbReference type="EMBL" id="AUZM01000003">
    <property type="protein sequence ID" value="ERT09557.1"/>
    <property type="molecule type" value="Genomic_DNA"/>
</dbReference>
<organism evidence="3 4">
    <name type="scientific">Lyngbya aestuarii BL J</name>
    <dbReference type="NCBI Taxonomy" id="1348334"/>
    <lineage>
        <taxon>Bacteria</taxon>
        <taxon>Bacillati</taxon>
        <taxon>Cyanobacteriota</taxon>
        <taxon>Cyanophyceae</taxon>
        <taxon>Oscillatoriophycideae</taxon>
        <taxon>Oscillatoriales</taxon>
        <taxon>Microcoleaceae</taxon>
        <taxon>Lyngbya</taxon>
    </lineage>
</organism>
<evidence type="ECO:0000313" key="3">
    <source>
        <dbReference type="EMBL" id="ERT09557.1"/>
    </source>
</evidence>
<protein>
    <submittedName>
        <fullName evidence="3">Uncharacterized protein</fullName>
    </submittedName>
</protein>
<keyword evidence="2" id="KW-0472">Membrane</keyword>
<gene>
    <name evidence="3" type="ORF">M595_0467</name>
</gene>
<dbReference type="Proteomes" id="UP000017127">
    <property type="component" value="Unassembled WGS sequence"/>
</dbReference>
<proteinExistence type="predicted"/>
<dbReference type="RefSeq" id="WP_023064436.1">
    <property type="nucleotide sequence ID" value="NZ_AUZM01000003.1"/>
</dbReference>
<keyword evidence="4" id="KW-1185">Reference proteome</keyword>
<accession>U7QQK8</accession>
<evidence type="ECO:0000313" key="4">
    <source>
        <dbReference type="Proteomes" id="UP000017127"/>
    </source>
</evidence>